<accession>A0AB39Q1R7</accession>
<dbReference type="AlphaFoldDB" id="A0AB39Q1R7"/>
<name>A0AB39Q1R7_9ACTN</name>
<dbReference type="RefSeq" id="WP_369170140.1">
    <property type="nucleotide sequence ID" value="NZ_CP163439.1"/>
</dbReference>
<evidence type="ECO:0000313" key="1">
    <source>
        <dbReference type="EMBL" id="XDQ35600.1"/>
    </source>
</evidence>
<evidence type="ECO:0008006" key="2">
    <source>
        <dbReference type="Google" id="ProtNLM"/>
    </source>
</evidence>
<dbReference type="InterPro" id="IPR029058">
    <property type="entry name" value="AB_hydrolase_fold"/>
</dbReference>
<reference evidence="1" key="1">
    <citation type="submission" date="2024-07" db="EMBL/GenBank/DDBJ databases">
        <authorList>
            <person name="Yu S.T."/>
        </authorList>
    </citation>
    <scope>NUCLEOTIDE SEQUENCE</scope>
    <source>
        <strain evidence="1">R28</strain>
    </source>
</reference>
<dbReference type="EMBL" id="CP163439">
    <property type="protein sequence ID" value="XDQ35600.1"/>
    <property type="molecule type" value="Genomic_DNA"/>
</dbReference>
<sequence length="62" mass="6588">MSPTESLASVTVSANLAAAANGLSDEVSHLYYWDEGHGANSDPGDFITWIAKISGYEGKRTK</sequence>
<dbReference type="Gene3D" id="3.40.50.1820">
    <property type="entry name" value="alpha/beta hydrolase"/>
    <property type="match status" value="1"/>
</dbReference>
<protein>
    <recommendedName>
        <fullName evidence="2">Peptidase S9 prolyl oligopeptidase catalytic domain-containing protein</fullName>
    </recommendedName>
</protein>
<proteinExistence type="predicted"/>
<gene>
    <name evidence="1" type="ORF">AB5J49_20910</name>
</gene>
<organism evidence="1">
    <name type="scientific">Streptomyces sp. R28</name>
    <dbReference type="NCBI Taxonomy" id="3238628"/>
    <lineage>
        <taxon>Bacteria</taxon>
        <taxon>Bacillati</taxon>
        <taxon>Actinomycetota</taxon>
        <taxon>Actinomycetes</taxon>
        <taxon>Kitasatosporales</taxon>
        <taxon>Streptomycetaceae</taxon>
        <taxon>Streptomyces</taxon>
    </lineage>
</organism>